<evidence type="ECO:0000313" key="4">
    <source>
        <dbReference type="Proteomes" id="UP001144323"/>
    </source>
</evidence>
<gene>
    <name evidence="3" type="ORF">LMG27198_03790</name>
</gene>
<comment type="caution">
    <text evidence="3">The sequence shown here is derived from an EMBL/GenBank/DDBJ whole genome shotgun (WGS) entry which is preliminary data.</text>
</comment>
<organism evidence="3 4">
    <name type="scientific">Methylocystis echinoides</name>
    <dbReference type="NCBI Taxonomy" id="29468"/>
    <lineage>
        <taxon>Bacteria</taxon>
        <taxon>Pseudomonadati</taxon>
        <taxon>Pseudomonadota</taxon>
        <taxon>Alphaproteobacteria</taxon>
        <taxon>Hyphomicrobiales</taxon>
        <taxon>Methylocystaceae</taxon>
        <taxon>Methylocystis</taxon>
    </lineage>
</organism>
<sequence>MTAAYKRILLTGGGGFVGAHAAGALAAAWPDAFRVNLLRPGESAGNPAFSVAVCDLTDEAAVDRLVADVCPDLVVHLAGQASIGQSASAPEATWRANFHGAFGLGAAVGRHAPDAVMLFASTATAYGASFADGPATEETPLRPLDVYSRSKAAAESALADVVGPRARLLVARPVNHSGPGQRSRHFVLSSFAAQIAAIEAGKAEPRLEVGDLSKARDFLDVRDVVDAYMRLIAAAGDLPARAVFNVGSGEAHSIADLLEIMRGMARRPFEVHVDPARLRPAATDLASVRCDASKLRAATGWRPQHSMTDMLGALLDHWRAEIAGDAA</sequence>
<reference evidence="3" key="1">
    <citation type="journal article" date="2023" name="Int. J. Syst. Evol. Microbiol.">
        <title>Methylocystis iwaonis sp. nov., a type II methane-oxidizing bacterium from surface soil of a rice paddy field in Japan, and emended description of the genus Methylocystis (ex Whittenbury et al. 1970) Bowman et al. 1993.</title>
        <authorList>
            <person name="Kaise H."/>
            <person name="Sawadogo J.B."/>
            <person name="Alam M.S."/>
            <person name="Ueno C."/>
            <person name="Dianou D."/>
            <person name="Shinjo R."/>
            <person name="Asakawa S."/>
        </authorList>
    </citation>
    <scope>NUCLEOTIDE SEQUENCE</scope>
    <source>
        <strain evidence="3">LMG27198</strain>
    </source>
</reference>
<feature type="signal peptide" evidence="1">
    <location>
        <begin position="1"/>
        <end position="21"/>
    </location>
</feature>
<dbReference type="Pfam" id="PF16363">
    <property type="entry name" value="GDP_Man_Dehyd"/>
    <property type="match status" value="1"/>
</dbReference>
<protein>
    <submittedName>
        <fullName evidence="3">GDP-6-deoxy-D-lyxo-4-hexulose reductase</fullName>
    </submittedName>
</protein>
<keyword evidence="1" id="KW-0732">Signal</keyword>
<dbReference type="RefSeq" id="WP_281800007.1">
    <property type="nucleotide sequence ID" value="NZ_BSEC01000001.1"/>
</dbReference>
<dbReference type="InterPro" id="IPR016040">
    <property type="entry name" value="NAD(P)-bd_dom"/>
</dbReference>
<dbReference type="PANTHER" id="PTHR43000">
    <property type="entry name" value="DTDP-D-GLUCOSE 4,6-DEHYDRATASE-RELATED"/>
    <property type="match status" value="1"/>
</dbReference>
<dbReference type="Gene3D" id="3.90.25.10">
    <property type="entry name" value="UDP-galactose 4-epimerase, domain 1"/>
    <property type="match status" value="1"/>
</dbReference>
<accession>A0A9W6LQF7</accession>
<dbReference type="Proteomes" id="UP001144323">
    <property type="component" value="Unassembled WGS sequence"/>
</dbReference>
<dbReference type="Gene3D" id="3.40.50.720">
    <property type="entry name" value="NAD(P)-binding Rossmann-like Domain"/>
    <property type="match status" value="1"/>
</dbReference>
<keyword evidence="4" id="KW-1185">Reference proteome</keyword>
<feature type="domain" description="NAD(P)-binding" evidence="2">
    <location>
        <begin position="9"/>
        <end position="311"/>
    </location>
</feature>
<evidence type="ECO:0000259" key="2">
    <source>
        <dbReference type="Pfam" id="PF16363"/>
    </source>
</evidence>
<evidence type="ECO:0000256" key="1">
    <source>
        <dbReference type="SAM" id="SignalP"/>
    </source>
</evidence>
<feature type="chain" id="PRO_5040805990" evidence="1">
    <location>
        <begin position="22"/>
        <end position="327"/>
    </location>
</feature>
<dbReference type="SUPFAM" id="SSF51735">
    <property type="entry name" value="NAD(P)-binding Rossmann-fold domains"/>
    <property type="match status" value="1"/>
</dbReference>
<name>A0A9W6LQF7_9HYPH</name>
<dbReference type="EMBL" id="BSEC01000001">
    <property type="protein sequence ID" value="GLI91387.1"/>
    <property type="molecule type" value="Genomic_DNA"/>
</dbReference>
<evidence type="ECO:0000313" key="3">
    <source>
        <dbReference type="EMBL" id="GLI91387.1"/>
    </source>
</evidence>
<proteinExistence type="predicted"/>
<dbReference type="AlphaFoldDB" id="A0A9W6LQF7"/>
<dbReference type="InterPro" id="IPR036291">
    <property type="entry name" value="NAD(P)-bd_dom_sf"/>
</dbReference>